<feature type="compositionally biased region" description="Low complexity" evidence="1">
    <location>
        <begin position="222"/>
        <end position="234"/>
    </location>
</feature>
<feature type="compositionally biased region" description="Pro residues" evidence="1">
    <location>
        <begin position="142"/>
        <end position="152"/>
    </location>
</feature>
<comment type="caution">
    <text evidence="4">The sequence shown here is derived from an EMBL/GenBank/DDBJ whole genome shotgun (WGS) entry which is preliminary data.</text>
</comment>
<reference evidence="4 5" key="1">
    <citation type="submission" date="2018-11" db="EMBL/GenBank/DDBJ databases">
        <title>Genome assembly of Steccherinum ochraceum LE-BIN_3174, the white-rot fungus of the Steccherinaceae family (The Residual Polyporoid clade, Polyporales, Basidiomycota).</title>
        <authorList>
            <person name="Fedorova T.V."/>
            <person name="Glazunova O.A."/>
            <person name="Landesman E.O."/>
            <person name="Moiseenko K.V."/>
            <person name="Psurtseva N.V."/>
            <person name="Savinova O.S."/>
            <person name="Shakhova N.V."/>
            <person name="Tyazhelova T.V."/>
            <person name="Vasina D.V."/>
        </authorList>
    </citation>
    <scope>NUCLEOTIDE SEQUENCE [LARGE SCALE GENOMIC DNA]</scope>
    <source>
        <strain evidence="4 5">LE-BIN_3174</strain>
    </source>
</reference>
<dbReference type="EMBL" id="RWJN01000050">
    <property type="protein sequence ID" value="TCD69049.1"/>
    <property type="molecule type" value="Genomic_DNA"/>
</dbReference>
<evidence type="ECO:0000313" key="5">
    <source>
        <dbReference type="Proteomes" id="UP000292702"/>
    </source>
</evidence>
<dbReference type="OrthoDB" id="3235960at2759"/>
<feature type="compositionally biased region" description="Polar residues" evidence="1">
    <location>
        <begin position="55"/>
        <end position="67"/>
    </location>
</feature>
<dbReference type="Pfam" id="PF20153">
    <property type="entry name" value="DUF6535"/>
    <property type="match status" value="1"/>
</dbReference>
<dbReference type="InterPro" id="IPR045338">
    <property type="entry name" value="DUF6535"/>
</dbReference>
<evidence type="ECO:0000259" key="3">
    <source>
        <dbReference type="Pfam" id="PF20153"/>
    </source>
</evidence>
<evidence type="ECO:0000256" key="1">
    <source>
        <dbReference type="SAM" id="MobiDB-lite"/>
    </source>
</evidence>
<protein>
    <recommendedName>
        <fullName evidence="3">DUF6535 domain-containing protein</fullName>
    </recommendedName>
</protein>
<keyword evidence="2" id="KW-1133">Transmembrane helix</keyword>
<accession>A0A4R0RTT3</accession>
<feature type="region of interest" description="Disordered" evidence="1">
    <location>
        <begin position="883"/>
        <end position="977"/>
    </location>
</feature>
<evidence type="ECO:0000256" key="2">
    <source>
        <dbReference type="SAM" id="Phobius"/>
    </source>
</evidence>
<sequence>MSSPPDLLIPGDYTENIILDSPARSEAGDEPLRTPSSPAQFGHGRNRSGKRVLPQSLSRRPSSYTTHARSDSEAVPVFLPGGVLVESPAAIEYASPRRSAARMSTLSLPDEDKNVRIDRSLFPPRKEHESPSPRVARESRPPLTPNPRPFLRPKPVLVEEAARSRSRSKAVQGQAPLERSNTLQLENAGGQVYVKRSKRSAKSPVSSHRSSILHRQHKRSSRPSSRYRSDSGSSTDASNAGFQRYVEEKEWNTFTAWTACDKRLRRHDRSMVQAWKEDIDNILFFAGLFSAVLTTFNIEAYKLLQPDPEDSMVTLMRSILLQLGGTTFIQGSTSNFTVSAFAIRLNILWFSSLVFSLSAASVGILAKQWLQNYLSSSASSPRENARIRQFRYQGLVRWRVPEVIAFLPILVQVALALFFIGLADLLWKLNPWVAGIVTVFVATALAFVVVTTVTPTFSKHCPHKSPQSLAAYRVKQWITRGCMNALLRLLPSFRGESLPFPTYIPERMFKPRSWTRRLRAKCLGHVYGRHPHTWREREKDLMLREQEREPELDREVLATADRTFMDDPFLIGAVRTCLNDTDWPAAVRCLQDIITHRAHHFLNGVPQWRICSPESVDTGLYTLINLVADAMPRIHASKPEAIRDMVVYLEKLCVAFPFQAEHEEAEIAYRRTLACLSPLLLHENEMVWRPVHKLILAMISKSWNSEIDLEDDAPVIEDVVKFSKSALSKGHIDAFFDACTVALRLFTDTASLPISTDPAKTSPISQQIDDMLEDLQNQLTRTWRRHPNTPNPDSPNTIQPSSPRPYYPLRKFSTATSTTHNGGTSPDTPTSNTMEMHTPSVLLVRAIKEVALDHPHGLDIRNELVAVLLNIISEGRFRFDTSAEGESARGEFEELYERGKEKEKGPKKKRRDAWGPERMDTLSGSGLRVPTPLLLSAPSPPGMYARRSPSPRPLVRTPEASPDIRRHAKSSSLPLPM</sequence>
<keyword evidence="2" id="KW-0812">Transmembrane</keyword>
<feature type="compositionally biased region" description="Basic residues" evidence="1">
    <location>
        <begin position="211"/>
        <end position="221"/>
    </location>
</feature>
<feature type="transmembrane region" description="Helical" evidence="2">
    <location>
        <begin position="432"/>
        <end position="454"/>
    </location>
</feature>
<feature type="region of interest" description="Disordered" evidence="1">
    <location>
        <begin position="21"/>
        <end position="76"/>
    </location>
</feature>
<dbReference type="AlphaFoldDB" id="A0A4R0RTT3"/>
<feature type="compositionally biased region" description="Basic and acidic residues" evidence="1">
    <location>
        <begin position="110"/>
        <end position="140"/>
    </location>
</feature>
<feature type="compositionally biased region" description="Polar residues" evidence="1">
    <location>
        <begin position="813"/>
        <end position="834"/>
    </location>
</feature>
<evidence type="ECO:0000313" key="4">
    <source>
        <dbReference type="EMBL" id="TCD69049.1"/>
    </source>
</evidence>
<feature type="transmembrane region" description="Helical" evidence="2">
    <location>
        <begin position="403"/>
        <end position="426"/>
    </location>
</feature>
<dbReference type="Proteomes" id="UP000292702">
    <property type="component" value="Unassembled WGS sequence"/>
</dbReference>
<name>A0A4R0RTT3_9APHY</name>
<feature type="domain" description="DUF6535" evidence="3">
    <location>
        <begin position="257"/>
        <end position="428"/>
    </location>
</feature>
<organism evidence="4 5">
    <name type="scientific">Steccherinum ochraceum</name>
    <dbReference type="NCBI Taxonomy" id="92696"/>
    <lineage>
        <taxon>Eukaryota</taxon>
        <taxon>Fungi</taxon>
        <taxon>Dikarya</taxon>
        <taxon>Basidiomycota</taxon>
        <taxon>Agaricomycotina</taxon>
        <taxon>Agaricomycetes</taxon>
        <taxon>Polyporales</taxon>
        <taxon>Steccherinaceae</taxon>
        <taxon>Steccherinum</taxon>
    </lineage>
</organism>
<keyword evidence="2" id="KW-0472">Membrane</keyword>
<keyword evidence="5" id="KW-1185">Reference proteome</keyword>
<proteinExistence type="predicted"/>
<gene>
    <name evidence="4" type="ORF">EIP91_008947</name>
</gene>
<feature type="region of interest" description="Disordered" evidence="1">
    <location>
        <begin position="92"/>
        <end position="239"/>
    </location>
</feature>
<feature type="compositionally biased region" description="Basic and acidic residues" evidence="1">
    <location>
        <begin position="883"/>
        <end position="904"/>
    </location>
</feature>
<feature type="region of interest" description="Disordered" evidence="1">
    <location>
        <begin position="783"/>
        <end position="834"/>
    </location>
</feature>